<feature type="non-terminal residue" evidence="5">
    <location>
        <position position="129"/>
    </location>
</feature>
<dbReference type="PANTHER" id="PTHR30629">
    <property type="entry name" value="PROPHAGE INTEGRASE"/>
    <property type="match status" value="1"/>
</dbReference>
<dbReference type="AlphaFoldDB" id="T1BEU3"/>
<gene>
    <name evidence="5" type="ORF">B1B_05600</name>
</gene>
<dbReference type="InterPro" id="IPR011010">
    <property type="entry name" value="DNA_brk_join_enz"/>
</dbReference>
<keyword evidence="3" id="KW-0238">DNA-binding</keyword>
<evidence type="ECO:0000256" key="1">
    <source>
        <dbReference type="ARBA" id="ARBA00008857"/>
    </source>
</evidence>
<evidence type="ECO:0000256" key="2">
    <source>
        <dbReference type="ARBA" id="ARBA00022908"/>
    </source>
</evidence>
<keyword evidence="2" id="KW-0229">DNA integration</keyword>
<dbReference type="InterPro" id="IPR010998">
    <property type="entry name" value="Integrase_recombinase_N"/>
</dbReference>
<dbReference type="GO" id="GO:0003677">
    <property type="term" value="F:DNA binding"/>
    <property type="evidence" value="ECO:0007669"/>
    <property type="project" value="UniProtKB-KW"/>
</dbReference>
<evidence type="ECO:0000256" key="3">
    <source>
        <dbReference type="ARBA" id="ARBA00023125"/>
    </source>
</evidence>
<comment type="similarity">
    <text evidence="1">Belongs to the 'phage' integrase family.</text>
</comment>
<dbReference type="SUPFAM" id="SSF56349">
    <property type="entry name" value="DNA breaking-rejoining enzymes"/>
    <property type="match status" value="1"/>
</dbReference>
<dbReference type="EMBL" id="AUZY01003551">
    <property type="protein sequence ID" value="EQD68342.1"/>
    <property type="molecule type" value="Genomic_DNA"/>
</dbReference>
<reference evidence="5" key="1">
    <citation type="submission" date="2013-08" db="EMBL/GenBank/DDBJ databases">
        <authorList>
            <person name="Mendez C."/>
            <person name="Richter M."/>
            <person name="Ferrer M."/>
            <person name="Sanchez J."/>
        </authorList>
    </citation>
    <scope>NUCLEOTIDE SEQUENCE</scope>
</reference>
<accession>T1BEU3</accession>
<name>T1BEU3_9ZZZZ</name>
<evidence type="ECO:0000259" key="4">
    <source>
        <dbReference type="Pfam" id="PF22022"/>
    </source>
</evidence>
<dbReference type="GO" id="GO:0015074">
    <property type="term" value="P:DNA integration"/>
    <property type="evidence" value="ECO:0007669"/>
    <property type="project" value="UniProtKB-KW"/>
</dbReference>
<comment type="caution">
    <text evidence="5">The sequence shown here is derived from an EMBL/GenBank/DDBJ whole genome shotgun (WGS) entry which is preliminary data.</text>
</comment>
<organism evidence="5">
    <name type="scientific">mine drainage metagenome</name>
    <dbReference type="NCBI Taxonomy" id="410659"/>
    <lineage>
        <taxon>unclassified sequences</taxon>
        <taxon>metagenomes</taxon>
        <taxon>ecological metagenomes</taxon>
    </lineage>
</organism>
<feature type="non-terminal residue" evidence="5">
    <location>
        <position position="1"/>
    </location>
</feature>
<evidence type="ECO:0000313" key="5">
    <source>
        <dbReference type="EMBL" id="EQD68342.1"/>
    </source>
</evidence>
<reference evidence="5" key="2">
    <citation type="journal article" date="2014" name="ISME J.">
        <title>Microbial stratification in low pH oxic and suboxic macroscopic growths along an acid mine drainage.</title>
        <authorList>
            <person name="Mendez-Garcia C."/>
            <person name="Mesa V."/>
            <person name="Sprenger R.R."/>
            <person name="Richter M."/>
            <person name="Diez M.S."/>
            <person name="Solano J."/>
            <person name="Bargiela R."/>
            <person name="Golyshina O.V."/>
            <person name="Manteca A."/>
            <person name="Ramos J.L."/>
            <person name="Gallego J.R."/>
            <person name="Llorente I."/>
            <person name="Martins Dos Santos V.A."/>
            <person name="Jensen O.N."/>
            <person name="Pelaez A.I."/>
            <person name="Sanchez J."/>
            <person name="Ferrer M."/>
        </authorList>
    </citation>
    <scope>NUCLEOTIDE SEQUENCE</scope>
</reference>
<proteinExistence type="inferred from homology"/>
<feature type="domain" description="Phage integrase central" evidence="4">
    <location>
        <begin position="35"/>
        <end position="129"/>
    </location>
</feature>
<dbReference type="Gene3D" id="1.10.150.130">
    <property type="match status" value="1"/>
</dbReference>
<protein>
    <submittedName>
        <fullName evidence="5">Site-specific recombinase, phage integrase family</fullName>
    </submittedName>
</protein>
<dbReference type="Pfam" id="PF22022">
    <property type="entry name" value="Phage_int_M"/>
    <property type="match status" value="1"/>
</dbReference>
<dbReference type="InterPro" id="IPR053876">
    <property type="entry name" value="Phage_int_M"/>
</dbReference>
<dbReference type="PANTHER" id="PTHR30629:SF2">
    <property type="entry name" value="PROPHAGE INTEGRASE INTS-RELATED"/>
    <property type="match status" value="1"/>
</dbReference>
<dbReference type="InterPro" id="IPR050808">
    <property type="entry name" value="Phage_Integrase"/>
</dbReference>
<sequence length="129" mass="14097">RKARDRRDEARALLADGIDPSTQRKAGKAGGANTFEAIAREWHAKHKAKWTPSYGAEIMRRLEVNVFPYIGAQAIASLNAPDILAVLRRIEARGAVDLAHRQHQACGQVFRYAVATGRATADPTPALRG</sequence>